<evidence type="ECO:0000313" key="2">
    <source>
        <dbReference type="EMBL" id="PRP74522.1"/>
    </source>
</evidence>
<feature type="compositionally biased region" description="Polar residues" evidence="1">
    <location>
        <begin position="333"/>
        <end position="348"/>
    </location>
</feature>
<comment type="caution">
    <text evidence="2">The sequence shown here is derived from an EMBL/GenBank/DDBJ whole genome shotgun (WGS) entry which is preliminary data.</text>
</comment>
<feature type="compositionally biased region" description="Polar residues" evidence="1">
    <location>
        <begin position="358"/>
        <end position="369"/>
    </location>
</feature>
<feature type="compositionally biased region" description="Low complexity" evidence="1">
    <location>
        <begin position="207"/>
        <end position="221"/>
    </location>
</feature>
<evidence type="ECO:0000313" key="3">
    <source>
        <dbReference type="Proteomes" id="UP000241769"/>
    </source>
</evidence>
<keyword evidence="3" id="KW-1185">Reference proteome</keyword>
<feature type="region of interest" description="Disordered" evidence="1">
    <location>
        <begin position="119"/>
        <end position="187"/>
    </location>
</feature>
<accession>A0A2P6MS39</accession>
<protein>
    <submittedName>
        <fullName evidence="2">Uncharacterized protein</fullName>
    </submittedName>
</protein>
<reference evidence="2 3" key="1">
    <citation type="journal article" date="2018" name="Genome Biol. Evol.">
        <title>Multiple Roots of Fruiting Body Formation in Amoebozoa.</title>
        <authorList>
            <person name="Hillmann F."/>
            <person name="Forbes G."/>
            <person name="Novohradska S."/>
            <person name="Ferling I."/>
            <person name="Riege K."/>
            <person name="Groth M."/>
            <person name="Westermann M."/>
            <person name="Marz M."/>
            <person name="Spaller T."/>
            <person name="Winckler T."/>
            <person name="Schaap P."/>
            <person name="Glockner G."/>
        </authorList>
    </citation>
    <scope>NUCLEOTIDE SEQUENCE [LARGE SCALE GENOMIC DNA]</scope>
    <source>
        <strain evidence="2 3">Jena</strain>
    </source>
</reference>
<name>A0A2P6MS39_9EUKA</name>
<proteinExistence type="predicted"/>
<dbReference type="AlphaFoldDB" id="A0A2P6MS39"/>
<gene>
    <name evidence="2" type="ORF">PROFUN_12536</name>
</gene>
<feature type="region of interest" description="Disordered" evidence="1">
    <location>
        <begin position="333"/>
        <end position="400"/>
    </location>
</feature>
<sequence length="400" mass="44993">MGRSLIARKAHCAFVSLGLFIISDERHHLFITNIYYSEYSRVEETYGSHTSWMQIQTQVISTTCGKVISYRIRCTVRLITEDCHLSLLYIELALVLEGSEGDAAISHICLSTRGKRLHHNKRPTRAGKDDSHSIHGDTEAISFSENEDEAMASDGNDNEVIRSSEDENADTPETLRQERGSAPLMKRSLHRYRSICDTNHLHESPSETESPPQTPTRQQPTLYRQTFTPDTKMEITHLKETKDENCLHDEGSAQGSDDTEEMPSEEHYTARPGSISLINTWKKSFKDIIRAHPLLLMTTIKLAQTQDNDELSASPTNTDSSLLAAITLLDSMNNTTQRDHSPPNTQRRNYTRSEEPSRQSTPPDTTIHPSNDRISGKSGQRTPEYGPQTPGGIFSKTIEP</sequence>
<feature type="compositionally biased region" description="Basic and acidic residues" evidence="1">
    <location>
        <begin position="231"/>
        <end position="251"/>
    </location>
</feature>
<dbReference type="InParanoid" id="A0A2P6MS39"/>
<feature type="region of interest" description="Disordered" evidence="1">
    <location>
        <begin position="201"/>
        <end position="271"/>
    </location>
</feature>
<evidence type="ECO:0000256" key="1">
    <source>
        <dbReference type="SAM" id="MobiDB-lite"/>
    </source>
</evidence>
<dbReference type="EMBL" id="MDYQ01000460">
    <property type="protein sequence ID" value="PRP74522.1"/>
    <property type="molecule type" value="Genomic_DNA"/>
</dbReference>
<feature type="compositionally biased region" description="Basic and acidic residues" evidence="1">
    <location>
        <begin position="126"/>
        <end position="138"/>
    </location>
</feature>
<organism evidence="2 3">
    <name type="scientific">Planoprotostelium fungivorum</name>
    <dbReference type="NCBI Taxonomy" id="1890364"/>
    <lineage>
        <taxon>Eukaryota</taxon>
        <taxon>Amoebozoa</taxon>
        <taxon>Evosea</taxon>
        <taxon>Variosea</taxon>
        <taxon>Cavosteliida</taxon>
        <taxon>Cavosteliaceae</taxon>
        <taxon>Planoprotostelium</taxon>
    </lineage>
</organism>
<dbReference type="Proteomes" id="UP000241769">
    <property type="component" value="Unassembled WGS sequence"/>
</dbReference>